<keyword evidence="8" id="KW-1133">Transmembrane helix</keyword>
<feature type="domain" description="Peptidase S26" evidence="9">
    <location>
        <begin position="33"/>
        <end position="189"/>
    </location>
</feature>
<proteinExistence type="inferred from homology"/>
<evidence type="ECO:0000256" key="2">
    <source>
        <dbReference type="ARBA" id="ARBA00004401"/>
    </source>
</evidence>
<comment type="catalytic activity">
    <reaction evidence="1 8">
        <text>Cleavage of hydrophobic, N-terminal signal or leader sequences from secreted and periplasmic proteins.</text>
        <dbReference type="EC" id="3.4.21.89"/>
    </reaction>
</comment>
<sequence length="199" mass="22019">MNGPSQNYAAPERSGVAVPLVPKKGCRGFFNFNEWVEAVAFALAAVVILFGFVFKIVMVDGDSMLPTLHTGDRVIVSHLFYEPEQGDIVVITKDTIHKKPLIKRVIATEGQTINIDFESGTVQVDGQVLSEPYIKELTHLKGIYGFQYPVTVPENCVFVMGDNRNDSSDSRDLGFIREDQILGEAVFRIFPLPDIGALD</sequence>
<keyword evidence="8" id="KW-0472">Membrane</keyword>
<dbReference type="PANTHER" id="PTHR43390:SF1">
    <property type="entry name" value="CHLOROPLAST PROCESSING PEPTIDASE"/>
    <property type="match status" value="1"/>
</dbReference>
<keyword evidence="6 8" id="KW-0378">Hydrolase</keyword>
<dbReference type="GO" id="GO:0005886">
    <property type="term" value="C:plasma membrane"/>
    <property type="evidence" value="ECO:0007669"/>
    <property type="project" value="UniProtKB-SubCell"/>
</dbReference>
<dbReference type="RefSeq" id="WP_246441456.1">
    <property type="nucleotide sequence ID" value="NZ_AP023321.1"/>
</dbReference>
<feature type="active site" evidence="7">
    <location>
        <position position="103"/>
    </location>
</feature>
<dbReference type="Proteomes" id="UP000593890">
    <property type="component" value="Chromosome"/>
</dbReference>
<dbReference type="InterPro" id="IPR019758">
    <property type="entry name" value="Pept_S26A_signal_pept_1_CS"/>
</dbReference>
<dbReference type="PRINTS" id="PR00727">
    <property type="entry name" value="LEADERPTASE"/>
</dbReference>
<dbReference type="KEGG" id="sman:C12CBH8_17350"/>
<dbReference type="PROSITE" id="PS00761">
    <property type="entry name" value="SPASE_I_3"/>
    <property type="match status" value="1"/>
</dbReference>
<dbReference type="Gene3D" id="2.10.109.10">
    <property type="entry name" value="Umud Fragment, subunit A"/>
    <property type="match status" value="1"/>
</dbReference>
<comment type="similarity">
    <text evidence="3 8">Belongs to the peptidase S26 family.</text>
</comment>
<dbReference type="SUPFAM" id="SSF51306">
    <property type="entry name" value="LexA/Signal peptidase"/>
    <property type="match status" value="1"/>
</dbReference>
<dbReference type="InterPro" id="IPR019756">
    <property type="entry name" value="Pept_S26A_signal_pept_1_Ser-AS"/>
</dbReference>
<reference evidence="11" key="1">
    <citation type="submission" date="2020-07" db="EMBL/GenBank/DDBJ databases">
        <title>Complete genome sequencing of Clostridia bacterium strain 12CBH8.</title>
        <authorList>
            <person name="Sakamoto M."/>
            <person name="Murakami T."/>
            <person name="Mori H."/>
        </authorList>
    </citation>
    <scope>NUCLEOTIDE SEQUENCE [LARGE SCALE GENOMIC DNA]</scope>
    <source>
        <strain evidence="11">12CBH8</strain>
    </source>
</reference>
<keyword evidence="5 8" id="KW-0645">Protease</keyword>
<dbReference type="EC" id="3.4.21.89" evidence="4 8"/>
<evidence type="ECO:0000256" key="6">
    <source>
        <dbReference type="ARBA" id="ARBA00022801"/>
    </source>
</evidence>
<evidence type="ECO:0000256" key="3">
    <source>
        <dbReference type="ARBA" id="ARBA00009370"/>
    </source>
</evidence>
<evidence type="ECO:0000313" key="10">
    <source>
        <dbReference type="EMBL" id="BCI61096.1"/>
    </source>
</evidence>
<keyword evidence="8" id="KW-0812">Transmembrane</keyword>
<name>A0A7I8D2S5_9FIRM</name>
<protein>
    <recommendedName>
        <fullName evidence="4 8">Signal peptidase I</fullName>
        <ecNumber evidence="4 8">3.4.21.89</ecNumber>
    </recommendedName>
</protein>
<dbReference type="InterPro" id="IPR019533">
    <property type="entry name" value="Peptidase_S26"/>
</dbReference>
<evidence type="ECO:0000256" key="8">
    <source>
        <dbReference type="RuleBase" id="RU362042"/>
    </source>
</evidence>
<evidence type="ECO:0000259" key="9">
    <source>
        <dbReference type="Pfam" id="PF10502"/>
    </source>
</evidence>
<keyword evidence="11" id="KW-1185">Reference proteome</keyword>
<evidence type="ECO:0000256" key="4">
    <source>
        <dbReference type="ARBA" id="ARBA00013208"/>
    </source>
</evidence>
<dbReference type="InterPro" id="IPR036286">
    <property type="entry name" value="LexA/Signal_pep-like_sf"/>
</dbReference>
<gene>
    <name evidence="10" type="primary">sip3</name>
    <name evidence="10" type="ORF">C12CBH8_17350</name>
</gene>
<dbReference type="Pfam" id="PF10502">
    <property type="entry name" value="Peptidase_S26"/>
    <property type="match status" value="1"/>
</dbReference>
<feature type="active site" evidence="7">
    <location>
        <position position="63"/>
    </location>
</feature>
<accession>A0A7I8D2S5</accession>
<dbReference type="GO" id="GO:0006465">
    <property type="term" value="P:signal peptide processing"/>
    <property type="evidence" value="ECO:0007669"/>
    <property type="project" value="InterPro"/>
</dbReference>
<evidence type="ECO:0000256" key="7">
    <source>
        <dbReference type="PIRSR" id="PIRSR600223-1"/>
    </source>
</evidence>
<comment type="subcellular location">
    <subcellularLocation>
        <location evidence="2">Cell membrane</location>
        <topology evidence="2">Single-pass type II membrane protein</topology>
    </subcellularLocation>
    <subcellularLocation>
        <location evidence="8">Membrane</location>
        <topology evidence="8">Single-pass type II membrane protein</topology>
    </subcellularLocation>
</comment>
<dbReference type="AlphaFoldDB" id="A0A7I8D2S5"/>
<dbReference type="InterPro" id="IPR000223">
    <property type="entry name" value="Pept_S26A_signal_pept_1"/>
</dbReference>
<dbReference type="GO" id="GO:0009003">
    <property type="term" value="F:signal peptidase activity"/>
    <property type="evidence" value="ECO:0007669"/>
    <property type="project" value="UniProtKB-EC"/>
</dbReference>
<dbReference type="PROSITE" id="PS00501">
    <property type="entry name" value="SPASE_I_1"/>
    <property type="match status" value="1"/>
</dbReference>
<dbReference type="GO" id="GO:0004252">
    <property type="term" value="F:serine-type endopeptidase activity"/>
    <property type="evidence" value="ECO:0007669"/>
    <property type="project" value="InterPro"/>
</dbReference>
<evidence type="ECO:0000256" key="1">
    <source>
        <dbReference type="ARBA" id="ARBA00000677"/>
    </source>
</evidence>
<organism evidence="10 11">
    <name type="scientific">Solibaculum mannosilyticum</name>
    <dbReference type="NCBI Taxonomy" id="2780922"/>
    <lineage>
        <taxon>Bacteria</taxon>
        <taxon>Bacillati</taxon>
        <taxon>Bacillota</taxon>
        <taxon>Clostridia</taxon>
        <taxon>Eubacteriales</taxon>
        <taxon>Oscillospiraceae</taxon>
        <taxon>Solibaculum</taxon>
    </lineage>
</organism>
<dbReference type="NCBIfam" id="TIGR02227">
    <property type="entry name" value="sigpep_I_bact"/>
    <property type="match status" value="1"/>
</dbReference>
<dbReference type="PANTHER" id="PTHR43390">
    <property type="entry name" value="SIGNAL PEPTIDASE I"/>
    <property type="match status" value="1"/>
</dbReference>
<dbReference type="EMBL" id="AP023321">
    <property type="protein sequence ID" value="BCI61096.1"/>
    <property type="molecule type" value="Genomic_DNA"/>
</dbReference>
<feature type="transmembrane region" description="Helical" evidence="8">
    <location>
        <begin position="38"/>
        <end position="58"/>
    </location>
</feature>
<dbReference type="CDD" id="cd06530">
    <property type="entry name" value="S26_SPase_I"/>
    <property type="match status" value="1"/>
</dbReference>
<evidence type="ECO:0000256" key="5">
    <source>
        <dbReference type="ARBA" id="ARBA00022670"/>
    </source>
</evidence>
<evidence type="ECO:0000313" key="11">
    <source>
        <dbReference type="Proteomes" id="UP000593890"/>
    </source>
</evidence>